<accession>A0A0A1TY37</accession>
<dbReference type="KEGG" id="eiv:EIN_030860"/>
<dbReference type="VEuPathDB" id="AmoebaDB:EIN_030860"/>
<sequence length="272" mass="31905">MIVLKYFSTVDVLRRFNFVSRNAQTAIDATKVNPCCGIASIELAITLGTTRMQRVEMKVFKHLDTFKVHFRELEHMDKAQLEKYPMIEIYKYIMRDRQEDCKVAFEIKDKISVIGIDTTYAINFELVKMPMLRELTLRIGDNPNQVVLKDAFDAIQTNVSLRKCVIKFPSTMIQEIIDKCVSHQERIKFTFIITIFDDAHAEQVQELIRRSKTPIGICDTLLNEFQEFFLLKEKVVLVPHVNKYFRTSKAMRLDSRIAELRNLYLPVREEEL</sequence>
<dbReference type="RefSeq" id="XP_004185751.1">
    <property type="nucleotide sequence ID" value="XM_004185703.1"/>
</dbReference>
<proteinExistence type="predicted"/>
<keyword evidence="2" id="KW-1185">Reference proteome</keyword>
<dbReference type="EMBL" id="KB206969">
    <property type="protein sequence ID" value="ELP86405.1"/>
    <property type="molecule type" value="Genomic_DNA"/>
</dbReference>
<dbReference type="GeneID" id="14885440"/>
<evidence type="ECO:0000313" key="2">
    <source>
        <dbReference type="Proteomes" id="UP000014680"/>
    </source>
</evidence>
<gene>
    <name evidence="1" type="ORF">EIN_030860</name>
</gene>
<dbReference type="AlphaFoldDB" id="A0A0A1TY37"/>
<protein>
    <submittedName>
        <fullName evidence="1">Uncharacterized protein</fullName>
    </submittedName>
</protein>
<name>A0A0A1TY37_ENTIV</name>
<evidence type="ECO:0000313" key="1">
    <source>
        <dbReference type="EMBL" id="ELP86405.1"/>
    </source>
</evidence>
<organism evidence="1 2">
    <name type="scientific">Entamoeba invadens IP1</name>
    <dbReference type="NCBI Taxonomy" id="370355"/>
    <lineage>
        <taxon>Eukaryota</taxon>
        <taxon>Amoebozoa</taxon>
        <taxon>Evosea</taxon>
        <taxon>Archamoebae</taxon>
        <taxon>Mastigamoebida</taxon>
        <taxon>Entamoebidae</taxon>
        <taxon>Entamoeba</taxon>
    </lineage>
</organism>
<dbReference type="OrthoDB" id="26723at2759"/>
<dbReference type="OMA" id="KLETMPM"/>
<reference evidence="1 2" key="1">
    <citation type="submission" date="2012-10" db="EMBL/GenBank/DDBJ databases">
        <authorList>
            <person name="Zafar N."/>
            <person name="Inman J."/>
            <person name="Hall N."/>
            <person name="Lorenzi H."/>
            <person name="Caler E."/>
        </authorList>
    </citation>
    <scope>NUCLEOTIDE SEQUENCE [LARGE SCALE GENOMIC DNA]</scope>
    <source>
        <strain evidence="1 2">IP1</strain>
    </source>
</reference>
<dbReference type="Proteomes" id="UP000014680">
    <property type="component" value="Unassembled WGS sequence"/>
</dbReference>